<dbReference type="Gene3D" id="2.30.30.940">
    <property type="match status" value="1"/>
</dbReference>
<keyword evidence="1" id="KW-0175">Coiled coil</keyword>
<keyword evidence="4" id="KW-1185">Reference proteome</keyword>
<dbReference type="GO" id="GO:0006281">
    <property type="term" value="P:DNA repair"/>
    <property type="evidence" value="ECO:0007669"/>
    <property type="project" value="InterPro"/>
</dbReference>
<dbReference type="AlphaFoldDB" id="A0A1I0NTF3"/>
<feature type="domain" description="AAA+ ATPase" evidence="2">
    <location>
        <begin position="25"/>
        <end position="277"/>
    </location>
</feature>
<dbReference type="CDD" id="cd18809">
    <property type="entry name" value="SF1_C_RecD"/>
    <property type="match status" value="1"/>
</dbReference>
<dbReference type="SUPFAM" id="SSF52540">
    <property type="entry name" value="P-loop containing nucleoside triphosphate hydrolases"/>
    <property type="match status" value="2"/>
</dbReference>
<evidence type="ECO:0000256" key="1">
    <source>
        <dbReference type="SAM" id="Coils"/>
    </source>
</evidence>
<dbReference type="Gene3D" id="3.40.50.300">
    <property type="entry name" value="P-loop containing nucleotide triphosphate hydrolases"/>
    <property type="match status" value="2"/>
</dbReference>
<dbReference type="PANTHER" id="PTHR47642:SF5">
    <property type="entry name" value="ATP-DEPENDENT DNA HELICASE"/>
    <property type="match status" value="1"/>
</dbReference>
<dbReference type="InterPro" id="IPR029491">
    <property type="entry name" value="Helicase_HTH"/>
</dbReference>
<name>A0A1I0NTF3_9BACT</name>
<dbReference type="Pfam" id="PF05970">
    <property type="entry name" value="PIF1"/>
    <property type="match status" value="1"/>
</dbReference>
<dbReference type="GO" id="GO:0003678">
    <property type="term" value="F:DNA helicase activity"/>
    <property type="evidence" value="ECO:0007669"/>
    <property type="project" value="InterPro"/>
</dbReference>
<protein>
    <submittedName>
        <fullName evidence="3">Helix-turn-helix domain-containing protein</fullName>
    </submittedName>
</protein>
<evidence type="ECO:0000259" key="2">
    <source>
        <dbReference type="SMART" id="SM00382"/>
    </source>
</evidence>
<dbReference type="SMART" id="SM00382">
    <property type="entry name" value="AAA"/>
    <property type="match status" value="1"/>
</dbReference>
<dbReference type="FunFam" id="3.40.50.300:FF:001498">
    <property type="entry name" value="ATP-dependent DNA helicase"/>
    <property type="match status" value="1"/>
</dbReference>
<dbReference type="OrthoDB" id="9763659at2"/>
<gene>
    <name evidence="3" type="ORF">SAMN05216290_1445</name>
</gene>
<dbReference type="GO" id="GO:0000723">
    <property type="term" value="P:telomere maintenance"/>
    <property type="evidence" value="ECO:0007669"/>
    <property type="project" value="InterPro"/>
</dbReference>
<reference evidence="4" key="1">
    <citation type="submission" date="2016-10" db="EMBL/GenBank/DDBJ databases">
        <authorList>
            <person name="Varghese N."/>
            <person name="Submissions S."/>
        </authorList>
    </citation>
    <scope>NUCLEOTIDE SEQUENCE [LARGE SCALE GENOMIC DNA]</scope>
    <source>
        <strain evidence="4">CGMCC 1.12402</strain>
    </source>
</reference>
<dbReference type="Proteomes" id="UP000199437">
    <property type="component" value="Unassembled WGS sequence"/>
</dbReference>
<feature type="coiled-coil region" evidence="1">
    <location>
        <begin position="569"/>
        <end position="596"/>
    </location>
</feature>
<dbReference type="RefSeq" id="WP_090257829.1">
    <property type="nucleotide sequence ID" value="NZ_FOIR01000001.1"/>
</dbReference>
<sequence>MPELQHTNSTLNEVAQIAAEFVNTTNRHVFLTGKAGTGKTTFLKHIVKNTHKKAIVAAPTGIAAINAQGVTLHSLLQLPFGAFIPERTMQPVANSQFTTLYNLFSGLRFNSAKRNLLQEMELLIIDEVSMLRADLLDCIDHMLRYLRKERNIPFGGAQILFIGDLLQLPPVVKDDEWNILKNHYNSSYFFEAKALQGSPLVHVELEKIYRQSDEKFIGILNRFREDKQTNADIGFLNQYYKPNFDEQAAQGYIHLTTHNRKADQINSDRLVELDTKPYTFEAEISGDFPENSFPISEHLVLKEGAQVMFIKNDPSGAGQFFNGKIGQVASLSSSTIKVKFENGETVIVPQYTWENKRYTLNKTTNEIDEKILGSFTHFPLKLAWAVTVHKSQGLTFEKAILDLAGSFTQGQVYVALSRLTSLEGLVLSSKIPTDGFGIASSMKEFAEAKPELNQLHEKLANDKRVYLYELISRHFDFESVVRSFNTHIRSFDKQENRSLKQQFLTWTTDLVATLTPLIKVGRGFQSQVYKITQEDDFESQLSERVKKATHYFSPILKNALEAIKTHDKNLKDKTRLKTYRKELKALQEELFNKTIALLRTSLYVEFLAEGKTLTKQDIDEVLTSMIVPETPKKDKTPTHEITFALYKEGKTVEEIAEARGFVASTIEGHLCKYLATGEVMATDLVDEQKLKNMLSLITPETETMGEIKAQLGDEYSYGEVRVALEEWKRLNPDKTK</sequence>
<evidence type="ECO:0000313" key="3">
    <source>
        <dbReference type="EMBL" id="SEW04765.1"/>
    </source>
</evidence>
<dbReference type="PANTHER" id="PTHR47642">
    <property type="entry name" value="ATP-DEPENDENT DNA HELICASE"/>
    <property type="match status" value="1"/>
</dbReference>
<dbReference type="InterPro" id="IPR051055">
    <property type="entry name" value="PIF1_helicase"/>
</dbReference>
<evidence type="ECO:0000313" key="4">
    <source>
        <dbReference type="Proteomes" id="UP000199437"/>
    </source>
</evidence>
<dbReference type="InterPro" id="IPR027417">
    <property type="entry name" value="P-loop_NTPase"/>
</dbReference>
<dbReference type="Pfam" id="PF14493">
    <property type="entry name" value="HTH_40"/>
    <property type="match status" value="1"/>
</dbReference>
<proteinExistence type="predicted"/>
<dbReference type="InterPro" id="IPR010285">
    <property type="entry name" value="DNA_helicase_pif1-like_DEAD"/>
</dbReference>
<dbReference type="InterPro" id="IPR003593">
    <property type="entry name" value="AAA+_ATPase"/>
</dbReference>
<organism evidence="3 4">
    <name type="scientific">Roseivirga pacifica</name>
    <dbReference type="NCBI Taxonomy" id="1267423"/>
    <lineage>
        <taxon>Bacteria</taxon>
        <taxon>Pseudomonadati</taxon>
        <taxon>Bacteroidota</taxon>
        <taxon>Cytophagia</taxon>
        <taxon>Cytophagales</taxon>
        <taxon>Roseivirgaceae</taxon>
        <taxon>Roseivirga</taxon>
    </lineage>
</organism>
<dbReference type="GeneID" id="99986171"/>
<dbReference type="STRING" id="1267423.SAMN05216290_1445"/>
<dbReference type="EMBL" id="FOIR01000001">
    <property type="protein sequence ID" value="SEW04765.1"/>
    <property type="molecule type" value="Genomic_DNA"/>
</dbReference>
<accession>A0A1I0NTF3</accession>